<protein>
    <recommendedName>
        <fullName evidence="4">Transmembrane protein</fullName>
    </recommendedName>
</protein>
<reference evidence="2" key="1">
    <citation type="submission" date="2021-09" db="EMBL/GenBank/DDBJ databases">
        <title>Genomic analysis of Ralstonia spp.</title>
        <authorList>
            <person name="Aburjaile F."/>
            <person name="Ariute J.C."/>
            <person name="Pais A.K.L."/>
            <person name="Albuquerque G.M.R."/>
            <person name="Silva A.M.F."/>
            <person name="Brenig B."/>
            <person name="Azevedo V."/>
            <person name="Matiuzzi M."/>
            <person name="Ramos R."/>
            <person name="Goes-Neto A."/>
            <person name="Soares S."/>
            <person name="Iseppon A.M.B."/>
            <person name="Souza E."/>
            <person name="Gama M."/>
        </authorList>
    </citation>
    <scope>NUCLEOTIDE SEQUENCE</scope>
    <source>
        <strain evidence="2">B4</strain>
    </source>
</reference>
<evidence type="ECO:0000313" key="2">
    <source>
        <dbReference type="EMBL" id="MDB0520500.1"/>
    </source>
</evidence>
<name>A0AAE3NEA8_RALSL</name>
<feature type="transmembrane region" description="Helical" evidence="1">
    <location>
        <begin position="98"/>
        <end position="117"/>
    </location>
</feature>
<feature type="transmembrane region" description="Helical" evidence="1">
    <location>
        <begin position="75"/>
        <end position="92"/>
    </location>
</feature>
<keyword evidence="1" id="KW-1133">Transmembrane helix</keyword>
<dbReference type="Proteomes" id="UP001143674">
    <property type="component" value="Unassembled WGS sequence"/>
</dbReference>
<dbReference type="RefSeq" id="WP_184851239.1">
    <property type="nucleotide sequence ID" value="NZ_JABZEH010000002.1"/>
</dbReference>
<evidence type="ECO:0000313" key="3">
    <source>
        <dbReference type="Proteomes" id="UP001143674"/>
    </source>
</evidence>
<gene>
    <name evidence="2" type="ORF">LBW55_02600</name>
</gene>
<keyword evidence="1" id="KW-0812">Transmembrane</keyword>
<proteinExistence type="predicted"/>
<dbReference type="AlphaFoldDB" id="A0AAE3NEA8"/>
<sequence length="268" mass="30251">MRWEHQPENADIPKSLHQELELMHEEKRKDIGLDEIAEVQSIVDRLTKRKSEKPREAAWVQQVERIAKTLWQSGVTGYLMAIAIALVISVAPSQALSATGLTILLLAMLLLLAMMALRSVQIIPILVAMFKHPFDPIFELVNSAILTDLDSINRLSRCSREAIEYVLTHYRHQRLAFEKRGSALGGQIEKFGLFPVLATFSVASTALLNSPYQWLRGLVFLVPAFHFLKLMTLGITQEMDRTIALLEYSLAARDRVEDTSDEKEKATA</sequence>
<comment type="caution">
    <text evidence="2">The sequence shown here is derived from an EMBL/GenBank/DDBJ whole genome shotgun (WGS) entry which is preliminary data.</text>
</comment>
<accession>A0AAE3NEA8</accession>
<evidence type="ECO:0008006" key="4">
    <source>
        <dbReference type="Google" id="ProtNLM"/>
    </source>
</evidence>
<evidence type="ECO:0000256" key="1">
    <source>
        <dbReference type="SAM" id="Phobius"/>
    </source>
</evidence>
<dbReference type="EMBL" id="JAIVEX010000002">
    <property type="protein sequence ID" value="MDB0520500.1"/>
    <property type="molecule type" value="Genomic_DNA"/>
</dbReference>
<keyword evidence="1" id="KW-0472">Membrane</keyword>
<organism evidence="2 3">
    <name type="scientific">Ralstonia solanacearum</name>
    <name type="common">Pseudomonas solanacearum</name>
    <dbReference type="NCBI Taxonomy" id="305"/>
    <lineage>
        <taxon>Bacteria</taxon>
        <taxon>Pseudomonadati</taxon>
        <taxon>Pseudomonadota</taxon>
        <taxon>Betaproteobacteria</taxon>
        <taxon>Burkholderiales</taxon>
        <taxon>Burkholderiaceae</taxon>
        <taxon>Ralstonia</taxon>
        <taxon>Ralstonia solanacearum species complex</taxon>
    </lineage>
</organism>